<name>A0A399EY76_9DEIN</name>
<dbReference type="InterPro" id="IPR051266">
    <property type="entry name" value="CLCR"/>
</dbReference>
<dbReference type="AlphaFoldDB" id="A0A399EY76"/>
<dbReference type="Pfam" id="PF00092">
    <property type="entry name" value="VWA"/>
    <property type="match status" value="1"/>
</dbReference>
<dbReference type="PANTHER" id="PTHR10579:SF43">
    <property type="entry name" value="ZINC FINGER (C3HC4-TYPE RING FINGER) FAMILY PROTEIN"/>
    <property type="match status" value="1"/>
</dbReference>
<dbReference type="PROSITE" id="PS50234">
    <property type="entry name" value="VWFA"/>
    <property type="match status" value="1"/>
</dbReference>
<proteinExistence type="predicted"/>
<evidence type="ECO:0000259" key="1">
    <source>
        <dbReference type="PROSITE" id="PS50234"/>
    </source>
</evidence>
<dbReference type="SMART" id="SM00327">
    <property type="entry name" value="VWA"/>
    <property type="match status" value="1"/>
</dbReference>
<evidence type="ECO:0000313" key="3">
    <source>
        <dbReference type="Proteomes" id="UP000265800"/>
    </source>
</evidence>
<dbReference type="PANTHER" id="PTHR10579">
    <property type="entry name" value="CALCIUM-ACTIVATED CHLORIDE CHANNEL REGULATOR"/>
    <property type="match status" value="1"/>
</dbReference>
<organism evidence="2 3">
    <name type="scientific">Meiothermus luteus</name>
    <dbReference type="NCBI Taxonomy" id="2026184"/>
    <lineage>
        <taxon>Bacteria</taxon>
        <taxon>Thermotogati</taxon>
        <taxon>Deinococcota</taxon>
        <taxon>Deinococci</taxon>
        <taxon>Thermales</taxon>
        <taxon>Thermaceae</taxon>
        <taxon>Meiothermus</taxon>
    </lineage>
</organism>
<dbReference type="Gene3D" id="3.40.50.410">
    <property type="entry name" value="von Willebrand factor, type A domain"/>
    <property type="match status" value="1"/>
</dbReference>
<dbReference type="SUPFAM" id="SSF53300">
    <property type="entry name" value="vWA-like"/>
    <property type="match status" value="1"/>
</dbReference>
<dbReference type="InterPro" id="IPR036465">
    <property type="entry name" value="vWFA_dom_sf"/>
</dbReference>
<dbReference type="RefSeq" id="WP_119359025.1">
    <property type="nucleotide sequence ID" value="NZ_QWKZ01000005.1"/>
</dbReference>
<dbReference type="OrthoDB" id="9781333at2"/>
<dbReference type="EMBL" id="QWKZ01000005">
    <property type="protein sequence ID" value="RIH89524.1"/>
    <property type="molecule type" value="Genomic_DNA"/>
</dbReference>
<sequence>MPTTPRPRIEFIPRKPAVQSDAPTRLEALLRLHAPEASLPERPRLNLGLALDRSGSMAGDKIRKAREAAIFVVKQLTPQDRVAIVAYDSEVELVLPSTPATDKTAIIAAIERIHDRGSTHLFGGWSEAAHQVAQHLDPAALNRVLLLTDGLANQGLTDPQEIGRHVGELARRGVSTSTLGIGRDFNEDLLALMADRGEGNFYFIESSADLPRIFALELSGLLATFAKQVRLELEGAGWQVEMHNEFNRDPHGAYRLPDLTHGLPLELAVTLSVPPGPLQGKLKLSWEDSAGKRRQMSLPLRLEAVDAATFAQLPERKEVMAYLAKLEATQARREAMAYLDRGELKRAGEVLMAAAPMMLKFEDIYPEETQELQELRKLIEEDYSTARKRMSAQSLRNLKGKR</sequence>
<evidence type="ECO:0000313" key="2">
    <source>
        <dbReference type="EMBL" id="RIH89524.1"/>
    </source>
</evidence>
<accession>A0A399EY76</accession>
<protein>
    <submittedName>
        <fullName evidence="2">Marine proteobacterial sortase target protein</fullName>
    </submittedName>
</protein>
<feature type="domain" description="VWFA" evidence="1">
    <location>
        <begin position="46"/>
        <end position="225"/>
    </location>
</feature>
<dbReference type="InterPro" id="IPR002035">
    <property type="entry name" value="VWF_A"/>
</dbReference>
<gene>
    <name evidence="2" type="ORF">Mlute_00321</name>
</gene>
<keyword evidence="3" id="KW-1185">Reference proteome</keyword>
<reference evidence="2 3" key="1">
    <citation type="submission" date="2018-08" db="EMBL/GenBank/DDBJ databases">
        <title>Meiothermus luteus KCTC 52599 genome sequencing project.</title>
        <authorList>
            <person name="Da Costa M.S."/>
            <person name="Albuquerque L."/>
            <person name="Raposo P."/>
            <person name="Froufe H.J.C."/>
            <person name="Barroso C.S."/>
            <person name="Egas C."/>
        </authorList>
    </citation>
    <scope>NUCLEOTIDE SEQUENCE [LARGE SCALE GENOMIC DNA]</scope>
    <source>
        <strain evidence="2 3">KCTC 52599</strain>
    </source>
</reference>
<dbReference type="Proteomes" id="UP000265800">
    <property type="component" value="Unassembled WGS sequence"/>
</dbReference>
<comment type="caution">
    <text evidence="2">The sequence shown here is derived from an EMBL/GenBank/DDBJ whole genome shotgun (WGS) entry which is preliminary data.</text>
</comment>